<feature type="transmembrane region" description="Helical" evidence="2">
    <location>
        <begin position="21"/>
        <end position="44"/>
    </location>
</feature>
<keyword evidence="2" id="KW-0472">Membrane</keyword>
<feature type="compositionally biased region" description="Basic and acidic residues" evidence="1">
    <location>
        <begin position="113"/>
        <end position="125"/>
    </location>
</feature>
<dbReference type="AlphaFoldDB" id="A0A4S8IDE4"/>
<gene>
    <name evidence="3" type="ORF">C4D60_Mb09t02100</name>
</gene>
<protein>
    <submittedName>
        <fullName evidence="3">Uncharacterized protein</fullName>
    </submittedName>
</protein>
<evidence type="ECO:0000256" key="2">
    <source>
        <dbReference type="SAM" id="Phobius"/>
    </source>
</evidence>
<feature type="region of interest" description="Disordered" evidence="1">
    <location>
        <begin position="113"/>
        <end position="138"/>
    </location>
</feature>
<keyword evidence="2" id="KW-1133">Transmembrane helix</keyword>
<proteinExistence type="predicted"/>
<name>A0A4S8IDE4_MUSBA</name>
<dbReference type="EMBL" id="PYDT01000010">
    <property type="protein sequence ID" value="THU46167.1"/>
    <property type="molecule type" value="Genomic_DNA"/>
</dbReference>
<sequence length="138" mass="14782">MPMMGALAWRPPDKRCELDRSLELGLACCCCCCACALGFVLPLVEPSRSLRPLPTRTTIDSGGRSWSTGGGSGGASIWVSQATLVSPPPPPPQTRASKSFICGIQTRLRRVNKEEEKIRGKEEVASRGSFKAFKATSA</sequence>
<accession>A0A4S8IDE4</accession>
<evidence type="ECO:0000256" key="1">
    <source>
        <dbReference type="SAM" id="MobiDB-lite"/>
    </source>
</evidence>
<comment type="caution">
    <text evidence="3">The sequence shown here is derived from an EMBL/GenBank/DDBJ whole genome shotgun (WGS) entry which is preliminary data.</text>
</comment>
<feature type="region of interest" description="Disordered" evidence="1">
    <location>
        <begin position="53"/>
        <end position="74"/>
    </location>
</feature>
<dbReference type="Proteomes" id="UP000317650">
    <property type="component" value="Chromosome 9"/>
</dbReference>
<evidence type="ECO:0000313" key="3">
    <source>
        <dbReference type="EMBL" id="THU46167.1"/>
    </source>
</evidence>
<keyword evidence="4" id="KW-1185">Reference proteome</keyword>
<organism evidence="3 4">
    <name type="scientific">Musa balbisiana</name>
    <name type="common">Banana</name>
    <dbReference type="NCBI Taxonomy" id="52838"/>
    <lineage>
        <taxon>Eukaryota</taxon>
        <taxon>Viridiplantae</taxon>
        <taxon>Streptophyta</taxon>
        <taxon>Embryophyta</taxon>
        <taxon>Tracheophyta</taxon>
        <taxon>Spermatophyta</taxon>
        <taxon>Magnoliopsida</taxon>
        <taxon>Liliopsida</taxon>
        <taxon>Zingiberales</taxon>
        <taxon>Musaceae</taxon>
        <taxon>Musa</taxon>
    </lineage>
</organism>
<evidence type="ECO:0000313" key="4">
    <source>
        <dbReference type="Proteomes" id="UP000317650"/>
    </source>
</evidence>
<reference evidence="3 4" key="1">
    <citation type="journal article" date="2019" name="Nat. Plants">
        <title>Genome sequencing of Musa balbisiana reveals subgenome evolution and function divergence in polyploid bananas.</title>
        <authorList>
            <person name="Yao X."/>
        </authorList>
    </citation>
    <scope>NUCLEOTIDE SEQUENCE [LARGE SCALE GENOMIC DNA]</scope>
    <source>
        <strain evidence="4">cv. DH-PKW</strain>
        <tissue evidence="3">Leaves</tissue>
    </source>
</reference>
<keyword evidence="2" id="KW-0812">Transmembrane</keyword>